<keyword evidence="6" id="KW-0969">Cilium</keyword>
<dbReference type="GO" id="GO:0071973">
    <property type="term" value="P:bacterial-type flagellum-dependent cell motility"/>
    <property type="evidence" value="ECO:0007669"/>
    <property type="project" value="InterPro"/>
</dbReference>
<dbReference type="NCBIfam" id="NF003676">
    <property type="entry name" value="PRK05303.1"/>
    <property type="match status" value="1"/>
</dbReference>
<comment type="similarity">
    <text evidence="5">Belongs to the FlgI family.</text>
</comment>
<reference evidence="6 7" key="1">
    <citation type="submission" date="2018-10" db="EMBL/GenBank/DDBJ databases">
        <authorList>
            <person name="Chen W.-M."/>
        </authorList>
    </citation>
    <scope>NUCLEOTIDE SEQUENCE [LARGE SCALE GENOMIC DNA]</scope>
    <source>
        <strain evidence="6 7">H-5</strain>
    </source>
</reference>
<protein>
    <recommendedName>
        <fullName evidence="5">Flagellar P-ring protein</fullName>
    </recommendedName>
    <alternativeName>
        <fullName evidence="5">Basal body P-ring protein</fullName>
    </alternativeName>
</protein>
<organism evidence="6 7">
    <name type="scientific">Pseudomethylobacillus aquaticus</name>
    <dbReference type="NCBI Taxonomy" id="2676064"/>
    <lineage>
        <taxon>Bacteria</taxon>
        <taxon>Pseudomonadati</taxon>
        <taxon>Pseudomonadota</taxon>
        <taxon>Betaproteobacteria</taxon>
        <taxon>Nitrosomonadales</taxon>
        <taxon>Methylophilaceae</taxon>
        <taxon>Pseudomethylobacillus</taxon>
    </lineage>
</organism>
<dbReference type="GO" id="GO:0030288">
    <property type="term" value="C:outer membrane-bounded periplasmic space"/>
    <property type="evidence" value="ECO:0007669"/>
    <property type="project" value="InterPro"/>
</dbReference>
<keyword evidence="4 5" id="KW-0975">Bacterial flagellum</keyword>
<dbReference type="PRINTS" id="PR01010">
    <property type="entry name" value="FLGPRINGFLGI"/>
</dbReference>
<accession>A0A3N0V082</accession>
<keyword evidence="7" id="KW-1185">Reference proteome</keyword>
<dbReference type="AlphaFoldDB" id="A0A3N0V082"/>
<dbReference type="Proteomes" id="UP000275137">
    <property type="component" value="Unassembled WGS sequence"/>
</dbReference>
<dbReference type="HAMAP" id="MF_00416">
    <property type="entry name" value="FlgI"/>
    <property type="match status" value="1"/>
</dbReference>
<keyword evidence="3 5" id="KW-0732">Signal</keyword>
<dbReference type="EMBL" id="RJVP01000004">
    <property type="protein sequence ID" value="ROH85898.1"/>
    <property type="molecule type" value="Genomic_DNA"/>
</dbReference>
<dbReference type="Pfam" id="PF02119">
    <property type="entry name" value="FlgI"/>
    <property type="match status" value="1"/>
</dbReference>
<feature type="chain" id="PRO_5018341207" description="Flagellar P-ring protein" evidence="5">
    <location>
        <begin position="21"/>
        <end position="373"/>
    </location>
</feature>
<evidence type="ECO:0000313" key="7">
    <source>
        <dbReference type="Proteomes" id="UP000275137"/>
    </source>
</evidence>
<name>A0A3N0V082_9PROT</name>
<dbReference type="InterPro" id="IPR001782">
    <property type="entry name" value="Flag_FlgI"/>
</dbReference>
<comment type="subcellular location">
    <subcellularLocation>
        <location evidence="2 5">Bacterial flagellum basal body</location>
    </subcellularLocation>
</comment>
<proteinExistence type="inferred from homology"/>
<evidence type="ECO:0000256" key="1">
    <source>
        <dbReference type="ARBA" id="ARBA00002591"/>
    </source>
</evidence>
<dbReference type="GO" id="GO:0005198">
    <property type="term" value="F:structural molecule activity"/>
    <property type="evidence" value="ECO:0007669"/>
    <property type="project" value="InterPro"/>
</dbReference>
<gene>
    <name evidence="5" type="primary">flgI</name>
    <name evidence="6" type="ORF">ED236_09210</name>
</gene>
<dbReference type="PANTHER" id="PTHR30381:SF0">
    <property type="entry name" value="FLAGELLAR P-RING PROTEIN"/>
    <property type="match status" value="1"/>
</dbReference>
<comment type="caution">
    <text evidence="6">The sequence shown here is derived from an EMBL/GenBank/DDBJ whole genome shotgun (WGS) entry which is preliminary data.</text>
</comment>
<sequence length="373" mass="39515" precursor="true">MRINVLIWICLLLLTGNLHAAVATDIKLKDLGKLEGWRENHLIGFGIVTGLAGTGDSPRSRATRQSIANFLSNFDVSVGLDQINSRNVAIVSLMAVLPPMTHQGDRVDVVVTSLGDARSLVGGTLILAPLKGPDGKVYALAQGSVSVGGYKFDQNGNVAQKNHPTGGVIPGGAQAEQDIFSTPVRADSSLDFVLADPNYTTVQRIADAINTKFNSPLAQVRDSSAVRIQIPADQRTAPATFLASLETIEVQPDTRARVVINERTGTIIAGGDVKISKVTVAHGDLKVSVQTNFFVSQPQIIGRAGPNIRTQVVPNTQIRVDEPQGGIVTLSDTSNVADLVIALNKIKVNTRDIIAILQGIKAAGALHAELVLQ</sequence>
<keyword evidence="6" id="KW-0966">Cell projection</keyword>
<evidence type="ECO:0000256" key="5">
    <source>
        <dbReference type="HAMAP-Rule" id="MF_00416"/>
    </source>
</evidence>
<dbReference type="GO" id="GO:0009428">
    <property type="term" value="C:bacterial-type flagellum basal body, distal rod, P ring"/>
    <property type="evidence" value="ECO:0007669"/>
    <property type="project" value="InterPro"/>
</dbReference>
<evidence type="ECO:0000256" key="2">
    <source>
        <dbReference type="ARBA" id="ARBA00004117"/>
    </source>
</evidence>
<comment type="function">
    <text evidence="1 5">Assembles around the rod to form the L-ring and probably protects the motor/basal body from shearing forces during rotation.</text>
</comment>
<keyword evidence="6" id="KW-0282">Flagellum</keyword>
<comment type="subunit">
    <text evidence="5">The basal body constitutes a major portion of the flagellar organelle and consists of four rings (L,P,S, and M) mounted on a central rod.</text>
</comment>
<evidence type="ECO:0000256" key="4">
    <source>
        <dbReference type="ARBA" id="ARBA00023143"/>
    </source>
</evidence>
<evidence type="ECO:0000313" key="6">
    <source>
        <dbReference type="EMBL" id="ROH85898.1"/>
    </source>
</evidence>
<dbReference type="PANTHER" id="PTHR30381">
    <property type="entry name" value="FLAGELLAR P-RING PERIPLASMIC PROTEIN FLGI"/>
    <property type="match status" value="1"/>
</dbReference>
<feature type="signal peptide" evidence="5">
    <location>
        <begin position="1"/>
        <end position="20"/>
    </location>
</feature>
<evidence type="ECO:0000256" key="3">
    <source>
        <dbReference type="ARBA" id="ARBA00022729"/>
    </source>
</evidence>